<dbReference type="Gene3D" id="3.40.630.30">
    <property type="match status" value="1"/>
</dbReference>
<dbReference type="RefSeq" id="WP_140505238.1">
    <property type="nucleotide sequence ID" value="NZ_RCZH01000004.1"/>
</dbReference>
<sequence length="173" mass="20078">MNRKLQTSRILISERLTLRKLSKSDSEEILQLRSDIEINKFLDRKPCKTVEDALNFINSIIENESEELFYWAITKTGEDKLIGTICLFEFLDNLKKCEIGYELLTEYQGKGIMIEAVEKVIEYAIKTLEINTIDALVHKDNQSSTKLLQKLNFKKLDDSVEDNPNLVLFRLTT</sequence>
<reference evidence="2 3" key="1">
    <citation type="journal article" date="2019" name="Environ. Microbiol.">
        <title>Species interactions and distinct microbial communities in high Arctic permafrost affected cryosols are associated with the CH4 and CO2 gas fluxes.</title>
        <authorList>
            <person name="Altshuler I."/>
            <person name="Hamel J."/>
            <person name="Turney S."/>
            <person name="Magnuson E."/>
            <person name="Levesque R."/>
            <person name="Greer C."/>
            <person name="Whyte L.G."/>
        </authorList>
    </citation>
    <scope>NUCLEOTIDE SEQUENCE [LARGE SCALE GENOMIC DNA]</scope>
    <source>
        <strain evidence="2 3">42</strain>
    </source>
</reference>
<dbReference type="InterPro" id="IPR000182">
    <property type="entry name" value="GNAT_dom"/>
</dbReference>
<dbReference type="SUPFAM" id="SSF55729">
    <property type="entry name" value="Acyl-CoA N-acyltransferases (Nat)"/>
    <property type="match status" value="1"/>
</dbReference>
<dbReference type="PANTHER" id="PTHR43792">
    <property type="entry name" value="GNAT FAMILY, PUTATIVE (AFU_ORTHOLOGUE AFUA_3G00765)-RELATED-RELATED"/>
    <property type="match status" value="1"/>
</dbReference>
<dbReference type="Pfam" id="PF13302">
    <property type="entry name" value="Acetyltransf_3"/>
    <property type="match status" value="1"/>
</dbReference>
<proteinExistence type="predicted"/>
<feature type="domain" description="N-acetyltransferase" evidence="1">
    <location>
        <begin position="16"/>
        <end position="173"/>
    </location>
</feature>
<gene>
    <name evidence="2" type="ORF">EAH81_07010</name>
</gene>
<dbReference type="GO" id="GO:0016747">
    <property type="term" value="F:acyltransferase activity, transferring groups other than amino-acyl groups"/>
    <property type="evidence" value="ECO:0007669"/>
    <property type="project" value="InterPro"/>
</dbReference>
<dbReference type="OrthoDB" id="9811523at2"/>
<dbReference type="Proteomes" id="UP000319700">
    <property type="component" value="Unassembled WGS sequence"/>
</dbReference>
<evidence type="ECO:0000259" key="1">
    <source>
        <dbReference type="PROSITE" id="PS51186"/>
    </source>
</evidence>
<name>A0A502F0C2_9FLAO</name>
<evidence type="ECO:0000313" key="3">
    <source>
        <dbReference type="Proteomes" id="UP000319700"/>
    </source>
</evidence>
<evidence type="ECO:0000313" key="2">
    <source>
        <dbReference type="EMBL" id="TPG42066.1"/>
    </source>
</evidence>
<comment type="caution">
    <text evidence="2">The sequence shown here is derived from an EMBL/GenBank/DDBJ whole genome shotgun (WGS) entry which is preliminary data.</text>
</comment>
<dbReference type="InterPro" id="IPR051531">
    <property type="entry name" value="N-acetyltransferase"/>
</dbReference>
<dbReference type="PROSITE" id="PS51186">
    <property type="entry name" value="GNAT"/>
    <property type="match status" value="1"/>
</dbReference>
<protein>
    <submittedName>
        <fullName evidence="2">N-acetyltransferase</fullName>
    </submittedName>
</protein>
<dbReference type="InterPro" id="IPR016181">
    <property type="entry name" value="Acyl_CoA_acyltransferase"/>
</dbReference>
<dbReference type="EMBL" id="RCZH01000004">
    <property type="protein sequence ID" value="TPG42066.1"/>
    <property type="molecule type" value="Genomic_DNA"/>
</dbReference>
<organism evidence="2 3">
    <name type="scientific">Flavobacterium pectinovorum</name>
    <dbReference type="NCBI Taxonomy" id="29533"/>
    <lineage>
        <taxon>Bacteria</taxon>
        <taxon>Pseudomonadati</taxon>
        <taxon>Bacteroidota</taxon>
        <taxon>Flavobacteriia</taxon>
        <taxon>Flavobacteriales</taxon>
        <taxon>Flavobacteriaceae</taxon>
        <taxon>Flavobacterium</taxon>
    </lineage>
</organism>
<dbReference type="AlphaFoldDB" id="A0A502F0C2"/>
<keyword evidence="2" id="KW-0808">Transferase</keyword>
<keyword evidence="3" id="KW-1185">Reference proteome</keyword>
<accession>A0A502F0C2</accession>